<evidence type="ECO:0000313" key="2">
    <source>
        <dbReference type="Proteomes" id="UP000308886"/>
    </source>
</evidence>
<dbReference type="EMBL" id="SRZC01000025">
    <property type="protein sequence ID" value="TGX80498.1"/>
    <property type="molecule type" value="Genomic_DNA"/>
</dbReference>
<accession>A0AC61QME2</accession>
<organism evidence="1 2">
    <name type="scientific">Palleniella muris</name>
    <dbReference type="NCBI Taxonomy" id="3038145"/>
    <lineage>
        <taxon>Bacteria</taxon>
        <taxon>Pseudomonadati</taxon>
        <taxon>Bacteroidota</taxon>
        <taxon>Bacteroidia</taxon>
        <taxon>Bacteroidales</taxon>
        <taxon>Prevotellaceae</taxon>
        <taxon>Palleniella</taxon>
    </lineage>
</organism>
<gene>
    <name evidence="1" type="ORF">E5358_12640</name>
</gene>
<name>A0AC61QME2_9BACT</name>
<protein>
    <submittedName>
        <fullName evidence="1">Uncharacterized protein</fullName>
    </submittedName>
</protein>
<keyword evidence="2" id="KW-1185">Reference proteome</keyword>
<sequence>MGVLIVGFSEYEKKEDNSLPEKNAQMSMLVGQLRSFSTENLNQQEFRTFLSDVYCATEEARMLLNRLRSIERKNASDQWSSVYRNAYAEAEKAQHNYNRLQELSEKFAINTAIPEYIANYSRGGDDGFLSVVGALLIWLLGCVLSFPLSIIIGRIIEIVTAKSVIAASVPWNIIYTLCGIWTVLNIIYRCIERIKWRRKGKEEPEKCARYKGLDDMCARYGIVQRESERRKHLDDMYVRLDKVKHYADLDSMQERQSAIKQTKDRLQELRRLTVKWRNMVNLQHELDSMKRDLANMKRGMSQNKCINRQKTLADIEECEEDIKLKKQEIARVHDEIISPENGIVEVNGIVLAEVGDEYYYFPKLTVVDPNKLCEPKENVLKRIKAGDQKTIQKFLRNIGGTELIYICGDYYYYPSLTRVGSVALATLMKNDTPSTAGKRPVPVAKKQERQERFQQLKNSDKYHELQTRKEEALKSAPLTKQQKKEAIKEAQMAVEKAEQAYKRLVKEEKLLRLRAGDKSALKECRRDVKGVRLVKVCGDYYHYPELTLVGYKELVELGLE</sequence>
<evidence type="ECO:0000313" key="1">
    <source>
        <dbReference type="EMBL" id="TGX80498.1"/>
    </source>
</evidence>
<dbReference type="Proteomes" id="UP000308886">
    <property type="component" value="Unassembled WGS sequence"/>
</dbReference>
<comment type="caution">
    <text evidence="1">The sequence shown here is derived from an EMBL/GenBank/DDBJ whole genome shotgun (WGS) entry which is preliminary data.</text>
</comment>
<proteinExistence type="predicted"/>
<reference evidence="1" key="1">
    <citation type="submission" date="2019-04" db="EMBL/GenBank/DDBJ databases">
        <title>Microbes associate with the intestines of laboratory mice.</title>
        <authorList>
            <person name="Navarre W."/>
            <person name="Wong E."/>
            <person name="Huang K."/>
            <person name="Tropini C."/>
            <person name="Ng K."/>
            <person name="Yu B."/>
        </authorList>
    </citation>
    <scope>NUCLEOTIDE SEQUENCE</scope>
    <source>
        <strain evidence="1">NM73_A23</strain>
    </source>
</reference>